<dbReference type="Proteomes" id="UP001597086">
    <property type="component" value="Unassembled WGS sequence"/>
</dbReference>
<name>A0ABW3KRU9_9FLAO</name>
<dbReference type="EMBL" id="JBHTKM010000059">
    <property type="protein sequence ID" value="MFD1015747.1"/>
    <property type="molecule type" value="Genomic_DNA"/>
</dbReference>
<proteinExistence type="predicted"/>
<comment type="caution">
    <text evidence="1">The sequence shown here is derived from an EMBL/GenBank/DDBJ whole genome shotgun (WGS) entry which is preliminary data.</text>
</comment>
<evidence type="ECO:0000313" key="2">
    <source>
        <dbReference type="Proteomes" id="UP001597086"/>
    </source>
</evidence>
<evidence type="ECO:0000313" key="1">
    <source>
        <dbReference type="EMBL" id="MFD1015747.1"/>
    </source>
</evidence>
<accession>A0ABW3KRU9</accession>
<gene>
    <name evidence="1" type="ORF">ACFQ13_07460</name>
</gene>
<dbReference type="RefSeq" id="WP_386115784.1">
    <property type="nucleotide sequence ID" value="NZ_JBHTKM010000059.1"/>
</dbReference>
<reference evidence="2" key="1">
    <citation type="journal article" date="2019" name="Int. J. Syst. Evol. Microbiol.">
        <title>The Global Catalogue of Microorganisms (GCM) 10K type strain sequencing project: providing services to taxonomists for standard genome sequencing and annotation.</title>
        <authorList>
            <consortium name="The Broad Institute Genomics Platform"/>
            <consortium name="The Broad Institute Genome Sequencing Center for Infectious Disease"/>
            <person name="Wu L."/>
            <person name="Ma J."/>
        </authorList>
    </citation>
    <scope>NUCLEOTIDE SEQUENCE [LARGE SCALE GENOMIC DNA]</scope>
    <source>
        <strain evidence="2">CCUG 56098</strain>
    </source>
</reference>
<keyword evidence="2" id="KW-1185">Reference proteome</keyword>
<organism evidence="1 2">
    <name type="scientific">Winogradskyella rapida</name>
    <dbReference type="NCBI Taxonomy" id="549701"/>
    <lineage>
        <taxon>Bacteria</taxon>
        <taxon>Pseudomonadati</taxon>
        <taxon>Bacteroidota</taxon>
        <taxon>Flavobacteriia</taxon>
        <taxon>Flavobacteriales</taxon>
        <taxon>Flavobacteriaceae</taxon>
        <taxon>Winogradskyella</taxon>
    </lineage>
</organism>
<protein>
    <submittedName>
        <fullName evidence="1">Uncharacterized protein</fullName>
    </submittedName>
</protein>
<sequence>MTFEEQKIKFVEILTESKEYNKDAALQRIVKIIKSINTLKVFKKEKKLINRIAIDSVENWNTIELILNFTENIDS</sequence>